<evidence type="ECO:0000259" key="1">
    <source>
        <dbReference type="Pfam" id="PF01408"/>
    </source>
</evidence>
<dbReference type="RefSeq" id="WP_190022374.1">
    <property type="nucleotide sequence ID" value="NZ_BMUT01000006.1"/>
</dbReference>
<dbReference type="InterPro" id="IPR036291">
    <property type="entry name" value="NAD(P)-bd_dom_sf"/>
</dbReference>
<dbReference type="SUPFAM" id="SSF55347">
    <property type="entry name" value="Glyceraldehyde-3-phosphate dehydrogenase-like, C-terminal domain"/>
    <property type="match status" value="1"/>
</dbReference>
<proteinExistence type="predicted"/>
<organism evidence="3 4">
    <name type="scientific">Streptomyces hiroshimensis</name>
    <dbReference type="NCBI Taxonomy" id="66424"/>
    <lineage>
        <taxon>Bacteria</taxon>
        <taxon>Bacillati</taxon>
        <taxon>Actinomycetota</taxon>
        <taxon>Actinomycetes</taxon>
        <taxon>Kitasatosporales</taxon>
        <taxon>Streptomycetaceae</taxon>
        <taxon>Streptomyces</taxon>
    </lineage>
</organism>
<evidence type="ECO:0000259" key="2">
    <source>
        <dbReference type="Pfam" id="PF22725"/>
    </source>
</evidence>
<accession>A0ABQ2YHB7</accession>
<dbReference type="InterPro" id="IPR051317">
    <property type="entry name" value="Gfo/Idh/MocA_oxidoreduct"/>
</dbReference>
<evidence type="ECO:0000313" key="3">
    <source>
        <dbReference type="EMBL" id="GGX84386.1"/>
    </source>
</evidence>
<feature type="domain" description="GFO/IDH/MocA-like oxidoreductase" evidence="2">
    <location>
        <begin position="141"/>
        <end position="252"/>
    </location>
</feature>
<dbReference type="Gene3D" id="3.30.360.10">
    <property type="entry name" value="Dihydrodipicolinate Reductase, domain 2"/>
    <property type="match status" value="1"/>
</dbReference>
<comment type="caution">
    <text evidence="3">The sequence shown here is derived from an EMBL/GenBank/DDBJ whole genome shotgun (WGS) entry which is preliminary data.</text>
</comment>
<keyword evidence="4" id="KW-1185">Reference proteome</keyword>
<dbReference type="PANTHER" id="PTHR43708:SF8">
    <property type="entry name" value="OXIDOREDUCTASE"/>
    <property type="match status" value="1"/>
</dbReference>
<gene>
    <name evidence="3" type="ORF">GCM10010324_32470</name>
</gene>
<dbReference type="Gene3D" id="3.40.50.720">
    <property type="entry name" value="NAD(P)-binding Rossmann-like Domain"/>
    <property type="match status" value="1"/>
</dbReference>
<dbReference type="Pfam" id="PF22725">
    <property type="entry name" value="GFO_IDH_MocA_C3"/>
    <property type="match status" value="1"/>
</dbReference>
<dbReference type="InterPro" id="IPR000683">
    <property type="entry name" value="Gfo/Idh/MocA-like_OxRdtase_N"/>
</dbReference>
<dbReference type="InterPro" id="IPR055170">
    <property type="entry name" value="GFO_IDH_MocA-like_dom"/>
</dbReference>
<evidence type="ECO:0008006" key="5">
    <source>
        <dbReference type="Google" id="ProtNLM"/>
    </source>
</evidence>
<dbReference type="EMBL" id="BMUT01000006">
    <property type="protein sequence ID" value="GGX84386.1"/>
    <property type="molecule type" value="Genomic_DNA"/>
</dbReference>
<sequence>MNAFKRAAVVGLGGQARKDHLPGLAACRLAELAAVCDVDTEQTAAQADRWQVPGFTGLKDLLEEVRPDFVIAAVPHHAGREVIEVCAGAGVHVVKEKPFAVDPHEAADLAALCEKTGIELMVTVQRRFHPVYAAALQLLEQIGTPYLVEGRYTFHCPDPSAGWRGRAKLAGGGCLADMGYHLIDLLIWYLGLPDRVLADTSAAAAPGADYDAEDTALVHLAYDCGLYGSLLVSRSTGPKSERLTVTGPHGSVVVGRGAVRRLDPGGQVVESLVREPAWPSAAAPQIDYFCRVLDGTTPNPSGPAAHLPHAAFLAAAYASRTTARPANPKEFLA</sequence>
<reference evidence="4" key="1">
    <citation type="journal article" date="2019" name="Int. J. Syst. Evol. Microbiol.">
        <title>The Global Catalogue of Microorganisms (GCM) 10K type strain sequencing project: providing services to taxonomists for standard genome sequencing and annotation.</title>
        <authorList>
            <consortium name="The Broad Institute Genomics Platform"/>
            <consortium name="The Broad Institute Genome Sequencing Center for Infectious Disease"/>
            <person name="Wu L."/>
            <person name="Ma J."/>
        </authorList>
    </citation>
    <scope>NUCLEOTIDE SEQUENCE [LARGE SCALE GENOMIC DNA]</scope>
    <source>
        <strain evidence="4">JCM 4586</strain>
    </source>
</reference>
<dbReference type="SUPFAM" id="SSF51735">
    <property type="entry name" value="NAD(P)-binding Rossmann-fold domains"/>
    <property type="match status" value="1"/>
</dbReference>
<name>A0ABQ2YHB7_9ACTN</name>
<feature type="domain" description="Gfo/Idh/MocA-like oxidoreductase N-terminal" evidence="1">
    <location>
        <begin position="6"/>
        <end position="122"/>
    </location>
</feature>
<dbReference type="Pfam" id="PF01408">
    <property type="entry name" value="GFO_IDH_MocA"/>
    <property type="match status" value="1"/>
</dbReference>
<protein>
    <recommendedName>
        <fullName evidence="5">Dehydrogenase</fullName>
    </recommendedName>
</protein>
<dbReference type="Proteomes" id="UP000659223">
    <property type="component" value="Unassembled WGS sequence"/>
</dbReference>
<evidence type="ECO:0000313" key="4">
    <source>
        <dbReference type="Proteomes" id="UP000659223"/>
    </source>
</evidence>
<dbReference type="PANTHER" id="PTHR43708">
    <property type="entry name" value="CONSERVED EXPRESSED OXIDOREDUCTASE (EUROFUNG)"/>
    <property type="match status" value="1"/>
</dbReference>